<dbReference type="Gene3D" id="3.40.50.2300">
    <property type="match status" value="1"/>
</dbReference>
<dbReference type="EMBL" id="UOEU01001090">
    <property type="protein sequence ID" value="VAW43481.1"/>
    <property type="molecule type" value="Genomic_DNA"/>
</dbReference>
<evidence type="ECO:0000313" key="1">
    <source>
        <dbReference type="EMBL" id="VAW43481.1"/>
    </source>
</evidence>
<protein>
    <recommendedName>
        <fullName evidence="2">Response regulatory domain-containing protein</fullName>
    </recommendedName>
</protein>
<evidence type="ECO:0008006" key="2">
    <source>
        <dbReference type="Google" id="ProtNLM"/>
    </source>
</evidence>
<name>A0A3B0VKN6_9ZZZZ</name>
<gene>
    <name evidence="1" type="ORF">MNBD_CHLOROFLEXI01-1295</name>
</gene>
<dbReference type="AlphaFoldDB" id="A0A3B0VKN6"/>
<reference evidence="1" key="1">
    <citation type="submission" date="2018-06" db="EMBL/GenBank/DDBJ databases">
        <authorList>
            <person name="Zhirakovskaya E."/>
        </authorList>
    </citation>
    <scope>NUCLEOTIDE SEQUENCE</scope>
</reference>
<dbReference type="InterPro" id="IPR011006">
    <property type="entry name" value="CheY-like_superfamily"/>
</dbReference>
<accession>A0A3B0VKN6</accession>
<dbReference type="SUPFAM" id="SSF52172">
    <property type="entry name" value="CheY-like"/>
    <property type="match status" value="1"/>
</dbReference>
<feature type="non-terminal residue" evidence="1">
    <location>
        <position position="97"/>
    </location>
</feature>
<proteinExistence type="predicted"/>
<sequence>MSQAIRVLLVDDYKLTCTAVRSVLLGAVDIILLDEIATTTALQQLCAQDEPDILLLSLDLIKKPQFTLAAFINCCPLAKMLLLATNCTGICASEFAE</sequence>
<organism evidence="1">
    <name type="scientific">hydrothermal vent metagenome</name>
    <dbReference type="NCBI Taxonomy" id="652676"/>
    <lineage>
        <taxon>unclassified sequences</taxon>
        <taxon>metagenomes</taxon>
        <taxon>ecological metagenomes</taxon>
    </lineage>
</organism>